<protein>
    <recommendedName>
        <fullName evidence="8">Zn(2)-C6 fungal-type domain-containing protein</fullName>
    </recommendedName>
</protein>
<evidence type="ECO:0000256" key="4">
    <source>
        <dbReference type="ARBA" id="ARBA00023125"/>
    </source>
</evidence>
<dbReference type="GO" id="GO:0000981">
    <property type="term" value="F:DNA-binding transcription factor activity, RNA polymerase II-specific"/>
    <property type="evidence" value="ECO:0007669"/>
    <property type="project" value="InterPro"/>
</dbReference>
<keyword evidence="3" id="KW-0805">Transcription regulation</keyword>
<dbReference type="PROSITE" id="PS50048">
    <property type="entry name" value="ZN2_CY6_FUNGAL_2"/>
    <property type="match status" value="1"/>
</dbReference>
<accession>J3P903</accession>
<keyword evidence="1" id="KW-0479">Metal-binding</keyword>
<dbReference type="STRING" id="644352.J3P903"/>
<keyword evidence="4" id="KW-0238">DNA-binding</keyword>
<feature type="compositionally biased region" description="Low complexity" evidence="7">
    <location>
        <begin position="480"/>
        <end position="505"/>
    </location>
</feature>
<name>J3P903_GAET3</name>
<dbReference type="SUPFAM" id="SSF57701">
    <property type="entry name" value="Zn2/Cys6 DNA-binding domain"/>
    <property type="match status" value="1"/>
</dbReference>
<feature type="region of interest" description="Disordered" evidence="7">
    <location>
        <begin position="436"/>
        <end position="513"/>
    </location>
</feature>
<dbReference type="PROSITE" id="PS00463">
    <property type="entry name" value="ZN2_CY6_FUNGAL_1"/>
    <property type="match status" value="1"/>
</dbReference>
<dbReference type="HOGENOM" id="CLU_016696_0_0_1"/>
<sequence>MAHLAPGTAPSSPKEAQDQDQDLEKDHEKTLLELEKLKTEPEKQQHQEQHQQHQQRPQARLHDAQEPESQLTQKHLLLHAPTTTQGLPAAAAPVEFNLPSPAATTPIESATISTASVPSTPVPTVASTTVITSYPTAHDRGNTCITVTATTTTAATTTITTTITTTTTPTDDLVQLPGTADFVSVKEATQSPQAPSQPCLTGGLSDATSTAPSSTLEANGNEGFTSSYSPAPMSNAPPPHGNARQHHQQHLGYPGQPAYSQPSMNPGGPYGYPAVTTQAPDPYRTPQPLPPNPALALPSMRSLDPLQHQHQHQHQHQQAQHPQHQQHPHPHPHQQHPHPHQHHPQAMGMTPQMSAYYPQPAHLAMHPYAMHHADLRMAFPMGDPRLSLSGGRHKKDIKRRTKTGCLTCRKRRIKCDETHPTCNNCKKSKRDCAGYDPIFKQTPPGPSTIQPAPNHGAAPTAPPPAQPLQQPQLEQHSHSQDQQTSSLSGGPPTSSTNSPVSSPYGHQPTVVPSSYPFVQSHQYDTSSSTLASNVDYSGGAIDPALDTGWSKTELTCAAPPARKMKVDDLVALGGHTPPLPQSLPTKEVLDEIIKLYYEIYVPGLTAFFETSWFNFRPDGHNPISVLSHNTALMSLLASFLAAAASPVKIADAARMAAPGIIETRVVWGLASLAYSVPAATNPAMDEPLAADDAAEARNRVSVFEALLSGTYLTNNPCIPPPRRGDVHRIREAEFWYYLAEYLRLGEPQPQGAGPSQRQRDAALTRIRNLLDGRENRDVLYSMAVLRELAPRYPAGYENSLPQHLDEGDPRNKLAVAAQFIRDEARASSGTTNVVRRLAELAAKAFVTPGVNVSRRPT</sequence>
<evidence type="ECO:0000313" key="11">
    <source>
        <dbReference type="Proteomes" id="UP000006039"/>
    </source>
</evidence>
<feature type="compositionally biased region" description="Basic and acidic residues" evidence="7">
    <location>
        <begin position="22"/>
        <end position="51"/>
    </location>
</feature>
<dbReference type="GO" id="GO:0008270">
    <property type="term" value="F:zinc ion binding"/>
    <property type="evidence" value="ECO:0007669"/>
    <property type="project" value="InterPro"/>
</dbReference>
<feature type="compositionally biased region" description="Basic residues" evidence="7">
    <location>
        <begin position="324"/>
        <end position="343"/>
    </location>
</feature>
<organism evidence="9">
    <name type="scientific">Gaeumannomyces tritici (strain R3-111a-1)</name>
    <name type="common">Wheat and barley take-all root rot fungus</name>
    <name type="synonym">Gaeumannomyces graminis var. tritici</name>
    <dbReference type="NCBI Taxonomy" id="644352"/>
    <lineage>
        <taxon>Eukaryota</taxon>
        <taxon>Fungi</taxon>
        <taxon>Dikarya</taxon>
        <taxon>Ascomycota</taxon>
        <taxon>Pezizomycotina</taxon>
        <taxon>Sordariomycetes</taxon>
        <taxon>Sordariomycetidae</taxon>
        <taxon>Magnaporthales</taxon>
        <taxon>Magnaporthaceae</taxon>
        <taxon>Gaeumannomyces</taxon>
    </lineage>
</organism>
<evidence type="ECO:0000313" key="10">
    <source>
        <dbReference type="EnsemblFungi" id="EJT73138"/>
    </source>
</evidence>
<keyword evidence="6" id="KW-0539">Nucleus</keyword>
<dbReference type="InterPro" id="IPR001138">
    <property type="entry name" value="Zn2Cys6_DnaBD"/>
</dbReference>
<evidence type="ECO:0000256" key="7">
    <source>
        <dbReference type="SAM" id="MobiDB-lite"/>
    </source>
</evidence>
<feature type="domain" description="Zn(2)-C6 fungal-type" evidence="8">
    <location>
        <begin position="404"/>
        <end position="432"/>
    </location>
</feature>
<dbReference type="GO" id="GO:0003677">
    <property type="term" value="F:DNA binding"/>
    <property type="evidence" value="ECO:0007669"/>
    <property type="project" value="UniProtKB-KW"/>
</dbReference>
<dbReference type="Pfam" id="PF00172">
    <property type="entry name" value="Zn_clus"/>
    <property type="match status" value="1"/>
</dbReference>
<reference evidence="10" key="5">
    <citation type="submission" date="2018-04" db="UniProtKB">
        <authorList>
            <consortium name="EnsemblFungi"/>
        </authorList>
    </citation>
    <scope>IDENTIFICATION</scope>
    <source>
        <strain evidence="10">R3-111a-1</strain>
    </source>
</reference>
<dbReference type="EnsemblFungi" id="EJT73138">
    <property type="protein sequence ID" value="EJT73138"/>
    <property type="gene ID" value="GGTG_09987"/>
</dbReference>
<dbReference type="SMART" id="SM00066">
    <property type="entry name" value="GAL4"/>
    <property type="match status" value="1"/>
</dbReference>
<proteinExistence type="predicted"/>
<dbReference type="AlphaFoldDB" id="J3P903"/>
<dbReference type="VEuPathDB" id="FungiDB:GGTG_09987"/>
<dbReference type="EMBL" id="GL385399">
    <property type="protein sequence ID" value="EJT73138.1"/>
    <property type="molecule type" value="Genomic_DNA"/>
</dbReference>
<dbReference type="InterPro" id="IPR036864">
    <property type="entry name" value="Zn2-C6_fun-type_DNA-bd_sf"/>
</dbReference>
<dbReference type="PANTHER" id="PTHR36206">
    <property type="entry name" value="ASPERCRYPTIN BIOSYNTHESIS CLUSTER-SPECIFIC TRANSCRIPTION REGULATOR ATNN-RELATED"/>
    <property type="match status" value="1"/>
</dbReference>
<dbReference type="InterPro" id="IPR052360">
    <property type="entry name" value="Transcr_Regulatory_Proteins"/>
</dbReference>
<evidence type="ECO:0000259" key="8">
    <source>
        <dbReference type="PROSITE" id="PS50048"/>
    </source>
</evidence>
<evidence type="ECO:0000313" key="9">
    <source>
        <dbReference type="EMBL" id="EJT73138.1"/>
    </source>
</evidence>
<reference evidence="9" key="3">
    <citation type="submission" date="2010-09" db="EMBL/GenBank/DDBJ databases">
        <title>Annotation of Gaeumannomyces graminis var. tritici R3-111a-1.</title>
        <authorList>
            <consortium name="The Broad Institute Genome Sequencing Platform"/>
            <person name="Ma L.-J."/>
            <person name="Dead R."/>
            <person name="Young S.K."/>
            <person name="Zeng Q."/>
            <person name="Gargeya S."/>
            <person name="Fitzgerald M."/>
            <person name="Haas B."/>
            <person name="Abouelleil A."/>
            <person name="Alvarado L."/>
            <person name="Arachchi H.M."/>
            <person name="Berlin A."/>
            <person name="Brown A."/>
            <person name="Chapman S.B."/>
            <person name="Chen Z."/>
            <person name="Dunbar C."/>
            <person name="Freedman E."/>
            <person name="Gearin G."/>
            <person name="Gellesch M."/>
            <person name="Goldberg J."/>
            <person name="Griggs A."/>
            <person name="Gujja S."/>
            <person name="Heiman D."/>
            <person name="Howarth C."/>
            <person name="Larson L."/>
            <person name="Lui A."/>
            <person name="MacDonald P.J.P."/>
            <person name="Mehta T."/>
            <person name="Montmayeur A."/>
            <person name="Murphy C."/>
            <person name="Neiman D."/>
            <person name="Pearson M."/>
            <person name="Priest M."/>
            <person name="Roberts A."/>
            <person name="Saif S."/>
            <person name="Shea T."/>
            <person name="Shenoy N."/>
            <person name="Sisk P."/>
            <person name="Stolte C."/>
            <person name="Sykes S."/>
            <person name="Yandava C."/>
            <person name="Wortman J."/>
            <person name="Nusbaum C."/>
            <person name="Birren B."/>
        </authorList>
    </citation>
    <scope>NUCLEOTIDE SEQUENCE</scope>
    <source>
        <strain evidence="9">R3-111a-1</strain>
    </source>
</reference>
<dbReference type="CDD" id="cd00067">
    <property type="entry name" value="GAL4"/>
    <property type="match status" value="1"/>
</dbReference>
<reference evidence="11" key="1">
    <citation type="submission" date="2010-07" db="EMBL/GenBank/DDBJ databases">
        <title>The genome sequence of Gaeumannomyces graminis var. tritici strain R3-111a-1.</title>
        <authorList>
            <consortium name="The Broad Institute Genome Sequencing Platform"/>
            <person name="Ma L.-J."/>
            <person name="Dead R."/>
            <person name="Young S."/>
            <person name="Zeng Q."/>
            <person name="Koehrsen M."/>
            <person name="Alvarado L."/>
            <person name="Berlin A."/>
            <person name="Chapman S.B."/>
            <person name="Chen Z."/>
            <person name="Freedman E."/>
            <person name="Gellesch M."/>
            <person name="Goldberg J."/>
            <person name="Griggs A."/>
            <person name="Gujja S."/>
            <person name="Heilman E.R."/>
            <person name="Heiman D."/>
            <person name="Hepburn T."/>
            <person name="Howarth C."/>
            <person name="Jen D."/>
            <person name="Larson L."/>
            <person name="Mehta T."/>
            <person name="Neiman D."/>
            <person name="Pearson M."/>
            <person name="Roberts A."/>
            <person name="Saif S."/>
            <person name="Shea T."/>
            <person name="Shenoy N."/>
            <person name="Sisk P."/>
            <person name="Stolte C."/>
            <person name="Sykes S."/>
            <person name="Walk T."/>
            <person name="White J."/>
            <person name="Yandava C."/>
            <person name="Haas B."/>
            <person name="Nusbaum C."/>
            <person name="Birren B."/>
        </authorList>
    </citation>
    <scope>NUCLEOTIDE SEQUENCE [LARGE SCALE GENOMIC DNA]</scope>
    <source>
        <strain evidence="11">R3-111a-1</strain>
    </source>
</reference>
<keyword evidence="2" id="KW-0862">Zinc</keyword>
<feature type="compositionally biased region" description="Polar residues" evidence="7">
    <location>
        <begin position="206"/>
        <end position="229"/>
    </location>
</feature>
<dbReference type="RefSeq" id="XP_009226112.1">
    <property type="nucleotide sequence ID" value="XM_009227848.1"/>
</dbReference>
<dbReference type="GeneID" id="20350445"/>
<feature type="compositionally biased region" description="Pro residues" evidence="7">
    <location>
        <begin position="283"/>
        <end position="293"/>
    </location>
</feature>
<feature type="region of interest" description="Disordered" evidence="7">
    <location>
        <begin position="1"/>
        <end position="70"/>
    </location>
</feature>
<gene>
    <name evidence="10" type="primary">20350445</name>
    <name evidence="9" type="ORF">GGTG_09987</name>
</gene>
<evidence type="ECO:0000256" key="3">
    <source>
        <dbReference type="ARBA" id="ARBA00023015"/>
    </source>
</evidence>
<evidence type="ECO:0000256" key="5">
    <source>
        <dbReference type="ARBA" id="ARBA00023163"/>
    </source>
</evidence>
<evidence type="ECO:0000256" key="6">
    <source>
        <dbReference type="ARBA" id="ARBA00023242"/>
    </source>
</evidence>
<keyword evidence="5" id="KW-0804">Transcription</keyword>
<dbReference type="eggNOG" id="ENOG502S9F6">
    <property type="taxonomic scope" value="Eukaryota"/>
</dbReference>
<evidence type="ECO:0000256" key="2">
    <source>
        <dbReference type="ARBA" id="ARBA00022833"/>
    </source>
</evidence>
<dbReference type="PANTHER" id="PTHR36206:SF13">
    <property type="entry name" value="TRANSCRIPTIONAL REGULATORY PROTEIN MOC3"/>
    <property type="match status" value="1"/>
</dbReference>
<dbReference type="Proteomes" id="UP000006039">
    <property type="component" value="Unassembled WGS sequence"/>
</dbReference>
<dbReference type="Gene3D" id="4.10.240.10">
    <property type="entry name" value="Zn(2)-C6 fungal-type DNA-binding domain"/>
    <property type="match status" value="1"/>
</dbReference>
<feature type="region of interest" description="Disordered" evidence="7">
    <location>
        <begin position="186"/>
        <end position="352"/>
    </location>
</feature>
<keyword evidence="11" id="KW-1185">Reference proteome</keyword>
<reference evidence="9" key="2">
    <citation type="submission" date="2010-07" db="EMBL/GenBank/DDBJ databases">
        <authorList>
            <consortium name="The Broad Institute Genome Sequencing Platform"/>
            <consortium name="Broad Institute Genome Sequencing Center for Infectious Disease"/>
            <person name="Ma L.-J."/>
            <person name="Dead R."/>
            <person name="Young S."/>
            <person name="Zeng Q."/>
            <person name="Koehrsen M."/>
            <person name="Alvarado L."/>
            <person name="Berlin A."/>
            <person name="Chapman S.B."/>
            <person name="Chen Z."/>
            <person name="Freedman E."/>
            <person name="Gellesch M."/>
            <person name="Goldberg J."/>
            <person name="Griggs A."/>
            <person name="Gujja S."/>
            <person name="Heilman E.R."/>
            <person name="Heiman D."/>
            <person name="Hepburn T."/>
            <person name="Howarth C."/>
            <person name="Jen D."/>
            <person name="Larson L."/>
            <person name="Mehta T."/>
            <person name="Neiman D."/>
            <person name="Pearson M."/>
            <person name="Roberts A."/>
            <person name="Saif S."/>
            <person name="Shea T."/>
            <person name="Shenoy N."/>
            <person name="Sisk P."/>
            <person name="Stolte C."/>
            <person name="Sykes S."/>
            <person name="Walk T."/>
            <person name="White J."/>
            <person name="Yandava C."/>
            <person name="Haas B."/>
            <person name="Nusbaum C."/>
            <person name="Birren B."/>
        </authorList>
    </citation>
    <scope>NUCLEOTIDE SEQUENCE</scope>
    <source>
        <strain evidence="9">R3-111a-1</strain>
    </source>
</reference>
<feature type="compositionally biased region" description="Polar residues" evidence="7">
    <location>
        <begin position="187"/>
        <end position="199"/>
    </location>
</feature>
<evidence type="ECO:0000256" key="1">
    <source>
        <dbReference type="ARBA" id="ARBA00022723"/>
    </source>
</evidence>
<reference evidence="10" key="4">
    <citation type="journal article" date="2015" name="G3 (Bethesda)">
        <title>Genome sequences of three phytopathogenic species of the Magnaporthaceae family of fungi.</title>
        <authorList>
            <person name="Okagaki L.H."/>
            <person name="Nunes C.C."/>
            <person name="Sailsbery J."/>
            <person name="Clay B."/>
            <person name="Brown D."/>
            <person name="John T."/>
            <person name="Oh Y."/>
            <person name="Young N."/>
            <person name="Fitzgerald M."/>
            <person name="Haas B.J."/>
            <person name="Zeng Q."/>
            <person name="Young S."/>
            <person name="Adiconis X."/>
            <person name="Fan L."/>
            <person name="Levin J.Z."/>
            <person name="Mitchell T.K."/>
            <person name="Okubara P.A."/>
            <person name="Farman M.L."/>
            <person name="Kohn L.M."/>
            <person name="Birren B."/>
            <person name="Ma L.-J."/>
            <person name="Dean R.A."/>
        </authorList>
    </citation>
    <scope>NUCLEOTIDE SEQUENCE</scope>
    <source>
        <strain evidence="10">R3-111a-1</strain>
    </source>
</reference>
<dbReference type="OrthoDB" id="5375558at2759"/>